<dbReference type="GO" id="GO:0005524">
    <property type="term" value="F:ATP binding"/>
    <property type="evidence" value="ECO:0007669"/>
    <property type="project" value="UniProtKB-KW"/>
</dbReference>
<dbReference type="PROSITE" id="PS00211">
    <property type="entry name" value="ABC_TRANSPORTER_1"/>
    <property type="match status" value="1"/>
</dbReference>
<evidence type="ECO:0000313" key="6">
    <source>
        <dbReference type="Proteomes" id="UP000199611"/>
    </source>
</evidence>
<feature type="domain" description="ABC transporter" evidence="4">
    <location>
        <begin position="10"/>
        <end position="253"/>
    </location>
</feature>
<sequence length="257" mass="28794">MQASRGEILLQVNGVSHRYGDFVALQDVNIKIPWGQLTALIGPNGAGKTTFYNVVSGKFRPTSGRIIFKNKDITGYPPHRLFRMGLARSFQITNTFGNLTVLENVMVPIILRNGKGFRIWSSVKKDRYSRDEALGILELVGLEELSRKFVRELSYGDRRLLEIAIVLAGKPDMVLLDEPTAGMTPEETDKTINLIKHLANTTGITFFLTEHDMKVVFSVAEYIYVLHQGRLLAQGKPLEIRENEQVKEAYLGGALDS</sequence>
<accession>A0A1I4TNZ1</accession>
<dbReference type="GO" id="GO:0016887">
    <property type="term" value="F:ATP hydrolysis activity"/>
    <property type="evidence" value="ECO:0007669"/>
    <property type="project" value="InterPro"/>
</dbReference>
<gene>
    <name evidence="5" type="ORF">SAMN05660836_01438</name>
</gene>
<dbReference type="Pfam" id="PF00005">
    <property type="entry name" value="ABC_tran"/>
    <property type="match status" value="1"/>
</dbReference>
<dbReference type="STRING" id="39841.SAMN05660836_01438"/>
<dbReference type="CDD" id="cd03219">
    <property type="entry name" value="ABC_Mj1267_LivG_branched"/>
    <property type="match status" value="1"/>
</dbReference>
<dbReference type="PANTHER" id="PTHR45772">
    <property type="entry name" value="CONSERVED COMPONENT OF ABC TRANSPORTER FOR NATURAL AMINO ACIDS-RELATED"/>
    <property type="match status" value="1"/>
</dbReference>
<dbReference type="PANTHER" id="PTHR45772:SF3">
    <property type="entry name" value="ABC TRANSPORTER ATP-BINDING PROTEIN"/>
    <property type="match status" value="1"/>
</dbReference>
<name>A0A1I4TNZ1_9BACT</name>
<dbReference type="RefSeq" id="WP_093394604.1">
    <property type="nucleotide sequence ID" value="NZ_FOUU01000004.1"/>
</dbReference>
<keyword evidence="6" id="KW-1185">Reference proteome</keyword>
<dbReference type="GO" id="GO:0005886">
    <property type="term" value="C:plasma membrane"/>
    <property type="evidence" value="ECO:0007669"/>
    <property type="project" value="TreeGrafter"/>
</dbReference>
<dbReference type="FunFam" id="3.40.50.300:FF:000421">
    <property type="entry name" value="Branched-chain amino acid ABC transporter ATP-binding protein"/>
    <property type="match status" value="1"/>
</dbReference>
<dbReference type="Proteomes" id="UP000199611">
    <property type="component" value="Unassembled WGS sequence"/>
</dbReference>
<dbReference type="InterPro" id="IPR027417">
    <property type="entry name" value="P-loop_NTPase"/>
</dbReference>
<evidence type="ECO:0000259" key="4">
    <source>
        <dbReference type="PROSITE" id="PS50893"/>
    </source>
</evidence>
<dbReference type="InterPro" id="IPR003439">
    <property type="entry name" value="ABC_transporter-like_ATP-bd"/>
</dbReference>
<organism evidence="5 6">
    <name type="scientific">Thermodesulforhabdus norvegica</name>
    <dbReference type="NCBI Taxonomy" id="39841"/>
    <lineage>
        <taxon>Bacteria</taxon>
        <taxon>Pseudomonadati</taxon>
        <taxon>Thermodesulfobacteriota</taxon>
        <taxon>Syntrophobacteria</taxon>
        <taxon>Syntrophobacterales</taxon>
        <taxon>Thermodesulforhabdaceae</taxon>
        <taxon>Thermodesulforhabdus</taxon>
    </lineage>
</organism>
<evidence type="ECO:0000313" key="5">
    <source>
        <dbReference type="EMBL" id="SFM78508.1"/>
    </source>
</evidence>
<dbReference type="EMBL" id="FOUU01000004">
    <property type="protein sequence ID" value="SFM78508.1"/>
    <property type="molecule type" value="Genomic_DNA"/>
</dbReference>
<dbReference type="InterPro" id="IPR051120">
    <property type="entry name" value="ABC_AA/LPS_Transport"/>
</dbReference>
<keyword evidence="1" id="KW-0813">Transport</keyword>
<dbReference type="SUPFAM" id="SSF52540">
    <property type="entry name" value="P-loop containing nucleoside triphosphate hydrolases"/>
    <property type="match status" value="1"/>
</dbReference>
<evidence type="ECO:0000256" key="2">
    <source>
        <dbReference type="ARBA" id="ARBA00022741"/>
    </source>
</evidence>
<keyword evidence="2" id="KW-0547">Nucleotide-binding</keyword>
<protein>
    <submittedName>
        <fullName evidence="5">Amino acid/amide ABC transporter ATP-binding protein 1, HAAT family</fullName>
    </submittedName>
</protein>
<evidence type="ECO:0000256" key="1">
    <source>
        <dbReference type="ARBA" id="ARBA00022448"/>
    </source>
</evidence>
<dbReference type="AlphaFoldDB" id="A0A1I4TNZ1"/>
<keyword evidence="3 5" id="KW-0067">ATP-binding</keyword>
<proteinExistence type="predicted"/>
<dbReference type="InterPro" id="IPR017871">
    <property type="entry name" value="ABC_transporter-like_CS"/>
</dbReference>
<reference evidence="5 6" key="1">
    <citation type="submission" date="2016-10" db="EMBL/GenBank/DDBJ databases">
        <authorList>
            <person name="de Groot N.N."/>
        </authorList>
    </citation>
    <scope>NUCLEOTIDE SEQUENCE [LARGE SCALE GENOMIC DNA]</scope>
    <source>
        <strain evidence="5 6">DSM 9990</strain>
    </source>
</reference>
<dbReference type="InterPro" id="IPR032823">
    <property type="entry name" value="BCA_ABC_TP_C"/>
</dbReference>
<dbReference type="OrthoDB" id="5405085at2"/>
<evidence type="ECO:0000256" key="3">
    <source>
        <dbReference type="ARBA" id="ARBA00022840"/>
    </source>
</evidence>
<dbReference type="PROSITE" id="PS50893">
    <property type="entry name" value="ABC_TRANSPORTER_2"/>
    <property type="match status" value="1"/>
</dbReference>
<dbReference type="Pfam" id="PF12399">
    <property type="entry name" value="BCA_ABC_TP_C"/>
    <property type="match status" value="1"/>
</dbReference>
<dbReference type="Gene3D" id="3.40.50.300">
    <property type="entry name" value="P-loop containing nucleotide triphosphate hydrolases"/>
    <property type="match status" value="1"/>
</dbReference>